<dbReference type="PANTHER" id="PTHR45138:SF9">
    <property type="entry name" value="DIGUANYLATE CYCLASE DGCM-RELATED"/>
    <property type="match status" value="1"/>
</dbReference>
<dbReference type="Gene3D" id="3.30.70.270">
    <property type="match status" value="1"/>
</dbReference>
<evidence type="ECO:0000313" key="3">
    <source>
        <dbReference type="EMBL" id="TWH75239.1"/>
    </source>
</evidence>
<dbReference type="Proteomes" id="UP000321490">
    <property type="component" value="Unassembled WGS sequence"/>
</dbReference>
<gene>
    <name evidence="3" type="ORF">JD78_03794</name>
</gene>
<comment type="caution">
    <text evidence="3">The sequence shown here is derived from an EMBL/GenBank/DDBJ whole genome shotgun (WGS) entry which is preliminary data.</text>
</comment>
<dbReference type="InterPro" id="IPR000160">
    <property type="entry name" value="GGDEF_dom"/>
</dbReference>
<dbReference type="SMART" id="SM00267">
    <property type="entry name" value="GGDEF"/>
    <property type="match status" value="1"/>
</dbReference>
<dbReference type="FunFam" id="3.30.70.270:FF:000001">
    <property type="entry name" value="Diguanylate cyclase domain protein"/>
    <property type="match status" value="1"/>
</dbReference>
<dbReference type="GO" id="GO:0005886">
    <property type="term" value="C:plasma membrane"/>
    <property type="evidence" value="ECO:0007669"/>
    <property type="project" value="TreeGrafter"/>
</dbReference>
<dbReference type="EMBL" id="VLKF01000001">
    <property type="protein sequence ID" value="TWH75239.1"/>
    <property type="molecule type" value="Genomic_DNA"/>
</dbReference>
<dbReference type="NCBIfam" id="TIGR00254">
    <property type="entry name" value="GGDEF"/>
    <property type="match status" value="1"/>
</dbReference>
<dbReference type="RefSeq" id="WP_243731084.1">
    <property type="nucleotide sequence ID" value="NZ_VLKF01000001.1"/>
</dbReference>
<organism evidence="3 4">
    <name type="scientific">Modestobacter roseus</name>
    <dbReference type="NCBI Taxonomy" id="1181884"/>
    <lineage>
        <taxon>Bacteria</taxon>
        <taxon>Bacillati</taxon>
        <taxon>Actinomycetota</taxon>
        <taxon>Actinomycetes</taxon>
        <taxon>Geodermatophilales</taxon>
        <taxon>Geodermatophilaceae</taxon>
        <taxon>Modestobacter</taxon>
    </lineage>
</organism>
<dbReference type="PROSITE" id="PS50887">
    <property type="entry name" value="GGDEF"/>
    <property type="match status" value="1"/>
</dbReference>
<reference evidence="3 4" key="1">
    <citation type="submission" date="2019-07" db="EMBL/GenBank/DDBJ databases">
        <title>R&amp;d 2014.</title>
        <authorList>
            <person name="Klenk H.-P."/>
        </authorList>
    </citation>
    <scope>NUCLEOTIDE SEQUENCE [LARGE SCALE GENOMIC DNA]</scope>
    <source>
        <strain evidence="3 4">DSM 45764</strain>
    </source>
</reference>
<dbReference type="InterPro" id="IPR029787">
    <property type="entry name" value="Nucleotide_cyclase"/>
</dbReference>
<dbReference type="GO" id="GO:1902201">
    <property type="term" value="P:negative regulation of bacterial-type flagellum-dependent cell motility"/>
    <property type="evidence" value="ECO:0007669"/>
    <property type="project" value="TreeGrafter"/>
</dbReference>
<keyword evidence="4" id="KW-1185">Reference proteome</keyword>
<dbReference type="AlphaFoldDB" id="A0A562IW41"/>
<evidence type="ECO:0000259" key="2">
    <source>
        <dbReference type="PROSITE" id="PS50887"/>
    </source>
</evidence>
<accession>A0A562IW41</accession>
<dbReference type="SUPFAM" id="SSF55073">
    <property type="entry name" value="Nucleotide cyclase"/>
    <property type="match status" value="1"/>
</dbReference>
<dbReference type="InterPro" id="IPR043128">
    <property type="entry name" value="Rev_trsase/Diguanyl_cyclase"/>
</dbReference>
<sequence>MTAGPDTLEPMLDTARWRLLAASSAEDAHAFTEELGRVSVVLTAARQPAWSAWSHAFGARALLLDGDTDGAAAAVAAARAALEHCPASADRALTLAYLAHVEACADRYDAALQLAVDASLLADQLGAPAGEPGATVSPRALHQAHHWLSLALTRLDLEELAVGQARRGARVAGQLPDLGDRWQLLRLCAQQHAELAQTVQRRGDLARSRELAEAALRYATEARQLDWEPTDADLDLLDVVQAWALTLTGELDAALPPLRRVHRHLAAGDGGPWLAGYADLALARLLARMCAREVLPTGATPPSELGEESLQLLVSATGAFAAAGDRRRYRQCLLELGQATAALGLTGEALHWLDAYRSETSRAHLRSRELWAEMFVRRSRLREAQRQTAVLRRHAMEDTLTGLGNRRSAERRMAELRDDRDPVSLAVVDIDGFKSFNDEYSHLHGDAVLRTVAGLLEEHSRTGDEVFRWAGDEFVVLLPDTGEAQAVVAMERLRAAVADADWAALEVPAPLTVSIGVASTDGSGGSGGSGPRSWRELFDCADLNLFAAKRGGRNRVRAPGGGQPSAVPTRSPAATASVDDLVSQVLGSAPRRPGWAFDDGEVRS</sequence>
<name>A0A562IW41_9ACTN</name>
<protein>
    <submittedName>
        <fullName evidence="3">Diguanylate cyclase (GGDEF)-like protein</fullName>
    </submittedName>
</protein>
<dbReference type="CDD" id="cd01949">
    <property type="entry name" value="GGDEF"/>
    <property type="match status" value="1"/>
</dbReference>
<dbReference type="InterPro" id="IPR050469">
    <property type="entry name" value="Diguanylate_Cyclase"/>
</dbReference>
<feature type="domain" description="GGDEF" evidence="2">
    <location>
        <begin position="421"/>
        <end position="561"/>
    </location>
</feature>
<dbReference type="GO" id="GO:0052621">
    <property type="term" value="F:diguanylate cyclase activity"/>
    <property type="evidence" value="ECO:0007669"/>
    <property type="project" value="TreeGrafter"/>
</dbReference>
<evidence type="ECO:0000313" key="4">
    <source>
        <dbReference type="Proteomes" id="UP000321490"/>
    </source>
</evidence>
<evidence type="ECO:0000256" key="1">
    <source>
        <dbReference type="SAM" id="MobiDB-lite"/>
    </source>
</evidence>
<feature type="region of interest" description="Disordered" evidence="1">
    <location>
        <begin position="553"/>
        <end position="574"/>
    </location>
</feature>
<proteinExistence type="predicted"/>
<dbReference type="Pfam" id="PF00990">
    <property type="entry name" value="GGDEF"/>
    <property type="match status" value="1"/>
</dbReference>
<dbReference type="GO" id="GO:0043709">
    <property type="term" value="P:cell adhesion involved in single-species biofilm formation"/>
    <property type="evidence" value="ECO:0007669"/>
    <property type="project" value="TreeGrafter"/>
</dbReference>
<dbReference type="PANTHER" id="PTHR45138">
    <property type="entry name" value="REGULATORY COMPONENTS OF SENSORY TRANSDUCTION SYSTEM"/>
    <property type="match status" value="1"/>
</dbReference>